<comment type="caution">
    <text evidence="1">The sequence shown here is derived from an EMBL/GenBank/DDBJ whole genome shotgun (WGS) entry which is preliminary data.</text>
</comment>
<organism evidence="1 2">
    <name type="scientific">Portibacter lacus</name>
    <dbReference type="NCBI Taxonomy" id="1099794"/>
    <lineage>
        <taxon>Bacteria</taxon>
        <taxon>Pseudomonadati</taxon>
        <taxon>Bacteroidota</taxon>
        <taxon>Saprospiria</taxon>
        <taxon>Saprospirales</taxon>
        <taxon>Haliscomenobacteraceae</taxon>
        <taxon>Portibacter</taxon>
    </lineage>
</organism>
<protein>
    <submittedName>
        <fullName evidence="1">Uncharacterized protein</fullName>
    </submittedName>
</protein>
<accession>A0AA37WDG2</accession>
<dbReference type="Proteomes" id="UP001156666">
    <property type="component" value="Unassembled WGS sequence"/>
</dbReference>
<dbReference type="AlphaFoldDB" id="A0AA37WDG2"/>
<reference evidence="1" key="1">
    <citation type="journal article" date="2014" name="Int. J. Syst. Evol. Microbiol.">
        <title>Complete genome sequence of Corynebacterium casei LMG S-19264T (=DSM 44701T), isolated from a smear-ripened cheese.</title>
        <authorList>
            <consortium name="US DOE Joint Genome Institute (JGI-PGF)"/>
            <person name="Walter F."/>
            <person name="Albersmeier A."/>
            <person name="Kalinowski J."/>
            <person name="Ruckert C."/>
        </authorList>
    </citation>
    <scope>NUCLEOTIDE SEQUENCE</scope>
    <source>
        <strain evidence="1">NBRC 108769</strain>
    </source>
</reference>
<evidence type="ECO:0000313" key="2">
    <source>
        <dbReference type="Proteomes" id="UP001156666"/>
    </source>
</evidence>
<reference evidence="1" key="2">
    <citation type="submission" date="2023-01" db="EMBL/GenBank/DDBJ databases">
        <title>Draft genome sequence of Portibacter lacus strain NBRC 108769.</title>
        <authorList>
            <person name="Sun Q."/>
            <person name="Mori K."/>
        </authorList>
    </citation>
    <scope>NUCLEOTIDE SEQUENCE</scope>
    <source>
        <strain evidence="1">NBRC 108769</strain>
    </source>
</reference>
<name>A0AA37WDG2_9BACT</name>
<evidence type="ECO:0000313" key="1">
    <source>
        <dbReference type="EMBL" id="GLR15987.1"/>
    </source>
</evidence>
<sequence>MVVDQCLSAVVHFNIASYHGKFYRLAFKAKYIGVRYEVNKYKGNKKLGMIYIKLWVYK</sequence>
<gene>
    <name evidence="1" type="ORF">GCM10007940_06020</name>
</gene>
<dbReference type="EMBL" id="BSOH01000002">
    <property type="protein sequence ID" value="GLR15987.1"/>
    <property type="molecule type" value="Genomic_DNA"/>
</dbReference>
<proteinExistence type="predicted"/>
<keyword evidence="2" id="KW-1185">Reference proteome</keyword>